<sequence>MANVNEGKEMGVKGPEMARGSEINAPPAYDPRSSDEYSIIKGDVLGQEDLDPVLNAKMHMVNNAIDQIGMTPYQWKLFVLNGFGYAVDSLILLIQSIIAQQAAYEFRPSYKYGMTIAVYVGMLIGALFWGLSADIIGRKYAFNISLMLSSVFCIVAGASPNWPVLGLFVALSAFGSGGNLVLDTAVFLEYLPSKNQWLLTLMACWWGVGQLIAGLFAWAFIPNYSCPGDPKKTGVPCNWKTNPGWRYVWFSSGALVFVMSIMRITVIRLKETPKYLLGEGQDAQVVETLQFIATKYNRPCSLTVEGLSALGVTGAATGGRRASVAHAKTRFSFGEVWVHLKGLYATRRLGISTTLIWWSWLLIGLAYPLYNVFLPVYISTRSSALGGLSQSQQWRNYALSNLSSIPSPILAGFMCRSGYFWGRRGTMIIGALLTMIFFFAYTQVRTNAQNLGFTCAISFSLNIYYGTLYAYTPEVLPSAHRGTGNGISIGLNRLMGIMSAVVETYANAATPVPIYICACLYVVMAITTACFPFEPMGSRSS</sequence>
<evidence type="ECO:0000256" key="4">
    <source>
        <dbReference type="ARBA" id="ARBA00022692"/>
    </source>
</evidence>
<evidence type="ECO:0000256" key="2">
    <source>
        <dbReference type="ARBA" id="ARBA00008335"/>
    </source>
</evidence>
<feature type="transmembrane region" description="Helical" evidence="8">
    <location>
        <begin position="450"/>
        <end position="471"/>
    </location>
</feature>
<feature type="transmembrane region" description="Helical" evidence="8">
    <location>
        <begin position="110"/>
        <end position="131"/>
    </location>
</feature>
<feature type="transmembrane region" description="Helical" evidence="8">
    <location>
        <begin position="140"/>
        <end position="158"/>
    </location>
</feature>
<name>A0AAQ3R8C9_9PEZI</name>
<evidence type="ECO:0000256" key="5">
    <source>
        <dbReference type="ARBA" id="ARBA00022989"/>
    </source>
</evidence>
<feature type="domain" description="Major facilitator superfamily (MFS) profile" evidence="9">
    <location>
        <begin position="74"/>
        <end position="536"/>
    </location>
</feature>
<keyword evidence="3" id="KW-0813">Transport</keyword>
<evidence type="ECO:0000256" key="1">
    <source>
        <dbReference type="ARBA" id="ARBA00004141"/>
    </source>
</evidence>
<feature type="transmembrane region" description="Helical" evidence="8">
    <location>
        <begin position="427"/>
        <end position="444"/>
    </location>
</feature>
<feature type="transmembrane region" description="Helical" evidence="8">
    <location>
        <begin position="198"/>
        <end position="221"/>
    </location>
</feature>
<evidence type="ECO:0000256" key="3">
    <source>
        <dbReference type="ARBA" id="ARBA00022448"/>
    </source>
</evidence>
<evidence type="ECO:0000256" key="8">
    <source>
        <dbReference type="SAM" id="Phobius"/>
    </source>
</evidence>
<proteinExistence type="inferred from homology"/>
<evidence type="ECO:0000256" key="7">
    <source>
        <dbReference type="SAM" id="MobiDB-lite"/>
    </source>
</evidence>
<dbReference type="Proteomes" id="UP001303373">
    <property type="component" value="Chromosome 6"/>
</dbReference>
<feature type="transmembrane region" description="Helical" evidence="8">
    <location>
        <begin position="512"/>
        <end position="533"/>
    </location>
</feature>
<dbReference type="Pfam" id="PF07690">
    <property type="entry name" value="MFS_1"/>
    <property type="match status" value="1"/>
</dbReference>
<feature type="transmembrane region" description="Helical" evidence="8">
    <location>
        <begin position="247"/>
        <end position="266"/>
    </location>
</feature>
<accession>A0AAQ3R8C9</accession>
<dbReference type="PROSITE" id="PS50850">
    <property type="entry name" value="MFS"/>
    <property type="match status" value="1"/>
</dbReference>
<keyword evidence="4 8" id="KW-0812">Transmembrane</keyword>
<evidence type="ECO:0000313" key="11">
    <source>
        <dbReference type="Proteomes" id="UP001303373"/>
    </source>
</evidence>
<dbReference type="InterPro" id="IPR036259">
    <property type="entry name" value="MFS_trans_sf"/>
</dbReference>
<dbReference type="Gene3D" id="1.20.1250.20">
    <property type="entry name" value="MFS general substrate transporter like domains"/>
    <property type="match status" value="1"/>
</dbReference>
<keyword evidence="5 8" id="KW-1133">Transmembrane helix</keyword>
<dbReference type="SUPFAM" id="SSF103473">
    <property type="entry name" value="MFS general substrate transporter"/>
    <property type="match status" value="1"/>
</dbReference>
<protein>
    <recommendedName>
        <fullName evidence="9">Major facilitator superfamily (MFS) profile domain-containing protein</fullName>
    </recommendedName>
</protein>
<dbReference type="InterPro" id="IPR011701">
    <property type="entry name" value="MFS"/>
</dbReference>
<dbReference type="CDD" id="cd17316">
    <property type="entry name" value="MFS_SV2_like"/>
    <property type="match status" value="1"/>
</dbReference>
<evidence type="ECO:0000313" key="10">
    <source>
        <dbReference type="EMBL" id="WPH01544.1"/>
    </source>
</evidence>
<feature type="transmembrane region" description="Helical" evidence="8">
    <location>
        <begin position="355"/>
        <end position="378"/>
    </location>
</feature>
<evidence type="ECO:0000256" key="6">
    <source>
        <dbReference type="ARBA" id="ARBA00023136"/>
    </source>
</evidence>
<dbReference type="InterPro" id="IPR020846">
    <property type="entry name" value="MFS_dom"/>
</dbReference>
<keyword evidence="6 8" id="KW-0472">Membrane</keyword>
<feature type="region of interest" description="Disordered" evidence="7">
    <location>
        <begin position="1"/>
        <end position="32"/>
    </location>
</feature>
<feature type="compositionally biased region" description="Basic and acidic residues" evidence="7">
    <location>
        <begin position="1"/>
        <end position="11"/>
    </location>
</feature>
<comment type="subcellular location">
    <subcellularLocation>
        <location evidence="1">Membrane</location>
        <topology evidence="1">Multi-pass membrane protein</topology>
    </subcellularLocation>
</comment>
<reference evidence="10 11" key="1">
    <citation type="submission" date="2023-11" db="EMBL/GenBank/DDBJ databases">
        <title>An acidophilic fungus is an integral part of prey digestion in a carnivorous sundew plant.</title>
        <authorList>
            <person name="Tsai I.J."/>
        </authorList>
    </citation>
    <scope>NUCLEOTIDE SEQUENCE [LARGE SCALE GENOMIC DNA]</scope>
    <source>
        <strain evidence="10">169a</strain>
    </source>
</reference>
<dbReference type="GO" id="GO:0016020">
    <property type="term" value="C:membrane"/>
    <property type="evidence" value="ECO:0007669"/>
    <property type="project" value="UniProtKB-SubCell"/>
</dbReference>
<dbReference type="GO" id="GO:0022857">
    <property type="term" value="F:transmembrane transporter activity"/>
    <property type="evidence" value="ECO:0007669"/>
    <property type="project" value="InterPro"/>
</dbReference>
<dbReference type="PANTHER" id="PTHR23511">
    <property type="entry name" value="SYNAPTIC VESICLE GLYCOPROTEIN 2"/>
    <property type="match status" value="1"/>
</dbReference>
<feature type="transmembrane region" description="Helical" evidence="8">
    <location>
        <begin position="164"/>
        <end position="186"/>
    </location>
</feature>
<feature type="transmembrane region" description="Helical" evidence="8">
    <location>
        <begin position="77"/>
        <end position="98"/>
    </location>
</feature>
<organism evidence="10 11">
    <name type="scientific">Acrodontium crateriforme</name>
    <dbReference type="NCBI Taxonomy" id="150365"/>
    <lineage>
        <taxon>Eukaryota</taxon>
        <taxon>Fungi</taxon>
        <taxon>Dikarya</taxon>
        <taxon>Ascomycota</taxon>
        <taxon>Pezizomycotina</taxon>
        <taxon>Dothideomycetes</taxon>
        <taxon>Dothideomycetidae</taxon>
        <taxon>Mycosphaerellales</taxon>
        <taxon>Teratosphaeriaceae</taxon>
        <taxon>Acrodontium</taxon>
    </lineage>
</organism>
<comment type="similarity">
    <text evidence="2">Belongs to the major facilitator superfamily.</text>
</comment>
<evidence type="ECO:0000259" key="9">
    <source>
        <dbReference type="PROSITE" id="PS50850"/>
    </source>
</evidence>
<dbReference type="PANTHER" id="PTHR23511:SF4">
    <property type="entry name" value="MAJOR FACILITATOR SUPERFAMILY (MFS) PROFILE DOMAIN-CONTAINING PROTEIN"/>
    <property type="match status" value="1"/>
</dbReference>
<dbReference type="FunFam" id="1.20.1250.20:FF:000171">
    <property type="entry name" value="MFS general substrate transporter"/>
    <property type="match status" value="1"/>
</dbReference>
<dbReference type="AlphaFoldDB" id="A0AAQ3R8C9"/>
<keyword evidence="11" id="KW-1185">Reference proteome</keyword>
<gene>
    <name evidence="10" type="ORF">R9X50_00439100</name>
</gene>
<dbReference type="EMBL" id="CP138585">
    <property type="protein sequence ID" value="WPH01544.1"/>
    <property type="molecule type" value="Genomic_DNA"/>
</dbReference>